<dbReference type="EMBL" id="FUEG01000001">
    <property type="protein sequence ID" value="SJK98739.1"/>
    <property type="molecule type" value="Genomic_DNA"/>
</dbReference>
<gene>
    <name evidence="1" type="ORF">ARMOST_02008</name>
</gene>
<proteinExistence type="predicted"/>
<evidence type="ECO:0008006" key="3">
    <source>
        <dbReference type="Google" id="ProtNLM"/>
    </source>
</evidence>
<name>A0A284QQI6_ARMOS</name>
<reference evidence="2" key="1">
    <citation type="journal article" date="2017" name="Nat. Ecol. Evol.">
        <title>Genome expansion and lineage-specific genetic innovations in the forest pathogenic fungi Armillaria.</title>
        <authorList>
            <person name="Sipos G."/>
            <person name="Prasanna A.N."/>
            <person name="Walter M.C."/>
            <person name="O'Connor E."/>
            <person name="Balint B."/>
            <person name="Krizsan K."/>
            <person name="Kiss B."/>
            <person name="Hess J."/>
            <person name="Varga T."/>
            <person name="Slot J."/>
            <person name="Riley R."/>
            <person name="Boka B."/>
            <person name="Rigling D."/>
            <person name="Barry K."/>
            <person name="Lee J."/>
            <person name="Mihaltcheva S."/>
            <person name="LaButti K."/>
            <person name="Lipzen A."/>
            <person name="Waldron R."/>
            <person name="Moloney N.M."/>
            <person name="Sperisen C."/>
            <person name="Kredics L."/>
            <person name="Vagvoelgyi C."/>
            <person name="Patrignani A."/>
            <person name="Fitzpatrick D."/>
            <person name="Nagy I."/>
            <person name="Doyle S."/>
            <person name="Anderson J.B."/>
            <person name="Grigoriev I.V."/>
            <person name="Gueldener U."/>
            <person name="Muensterkoetter M."/>
            <person name="Nagy L.G."/>
        </authorList>
    </citation>
    <scope>NUCLEOTIDE SEQUENCE [LARGE SCALE GENOMIC DNA]</scope>
    <source>
        <strain evidence="2">C18/9</strain>
    </source>
</reference>
<sequence length="443" mass="50809">MNATDAMCHLDAVAHSMPEPVLPPNALNSQISGILRATRPFLDPDRDWILRNIEVLQQQISVYDALLDRIDEVRSEMQRRRDTVHKSMAAYSSSLAPIRRLPIDGLRTVFREIQLSLWWNTEESESPQDHQALVFSQGPWKLSHVCGAWRDVVLSYPQLWSHIVLRSRSPDHIPRHTILALEAMILHLAQHPLDIVFELDVYHNEYAAIPAFSTVLEESYRWRTMHLRMSLTLLERLKMARGKIPSLESLTMKISYEAYDPPYSREVLHKDIRSVFIDAPRLQKVILHDACGLGDFMFPLHITHLAACTDNVSNLDAYQSLVECHLQVQPEPGPDFFLPHGIHLPNVRRLFVSSTHILTHLCLPSLDNLMVYGHEAPEVHTAVMTVNDFIYRSRCSLTRLATDNLVFIDKVFVKDCLLLVDTLECLEIVLFGTWKISSMLLLP</sequence>
<keyword evidence="2" id="KW-1185">Reference proteome</keyword>
<evidence type="ECO:0000313" key="1">
    <source>
        <dbReference type="EMBL" id="SJK98739.1"/>
    </source>
</evidence>
<dbReference type="Proteomes" id="UP000219338">
    <property type="component" value="Unassembled WGS sequence"/>
</dbReference>
<protein>
    <recommendedName>
        <fullName evidence="3">F-box domain-containing protein</fullName>
    </recommendedName>
</protein>
<organism evidence="1 2">
    <name type="scientific">Armillaria ostoyae</name>
    <name type="common">Armillaria root rot fungus</name>
    <dbReference type="NCBI Taxonomy" id="47428"/>
    <lineage>
        <taxon>Eukaryota</taxon>
        <taxon>Fungi</taxon>
        <taxon>Dikarya</taxon>
        <taxon>Basidiomycota</taxon>
        <taxon>Agaricomycotina</taxon>
        <taxon>Agaricomycetes</taxon>
        <taxon>Agaricomycetidae</taxon>
        <taxon>Agaricales</taxon>
        <taxon>Marasmiineae</taxon>
        <taxon>Physalacriaceae</taxon>
        <taxon>Armillaria</taxon>
    </lineage>
</organism>
<dbReference type="OrthoDB" id="3365698at2759"/>
<evidence type="ECO:0000313" key="2">
    <source>
        <dbReference type="Proteomes" id="UP000219338"/>
    </source>
</evidence>
<dbReference type="STRING" id="47428.A0A284QQI6"/>
<dbReference type="AlphaFoldDB" id="A0A284QQI6"/>
<accession>A0A284QQI6</accession>